<dbReference type="SUPFAM" id="SSF52540">
    <property type="entry name" value="P-loop containing nucleoside triphosphate hydrolases"/>
    <property type="match status" value="1"/>
</dbReference>
<dbReference type="EMBL" id="ACQT01000004">
    <property type="protein sequence ID" value="EER62059.1"/>
    <property type="molecule type" value="Genomic_DNA"/>
</dbReference>
<dbReference type="PROSITE" id="PS50893">
    <property type="entry name" value="ABC_TRANSPORTER_2"/>
    <property type="match status" value="1"/>
</dbReference>
<evidence type="ECO:0000256" key="2">
    <source>
        <dbReference type="ARBA" id="ARBA00022475"/>
    </source>
</evidence>
<sequence>MSIEVENISVQFGGVHALKDISVRVDPGRIVTVIGPNGSGKSTLFNSITGLVAVDQGTVCIDGQNLARVPAWQRIGRGLARTFQTPRFDPRVCVEDAVLCGFYPVSRAGILGAMLRLPVVARQERAFSAACDRILDDFGLDGLRHASLGELPMGMVRLVEVARAIANKPRYLLLDEPAAGLTRAEQQLLSSEIRRIAASGVGVLLVEHNFAMVRSLSDHTVVLDRGALLAQGHPEELMRDPAFVAAYLGSSTPGLSGAQPSIGTTL</sequence>
<dbReference type="Proteomes" id="UP000003856">
    <property type="component" value="Unassembled WGS sequence"/>
</dbReference>
<keyword evidence="2" id="KW-0472">Membrane</keyword>
<keyword evidence="7" id="KW-1185">Reference proteome</keyword>
<keyword evidence="3" id="KW-0547">Nucleotide-binding</keyword>
<dbReference type="PANTHER" id="PTHR45772">
    <property type="entry name" value="CONSERVED COMPONENT OF ABC TRANSPORTER FOR NATURAL AMINO ACIDS-RELATED"/>
    <property type="match status" value="1"/>
</dbReference>
<dbReference type="OrthoDB" id="9805514at2"/>
<dbReference type="InterPro" id="IPR027417">
    <property type="entry name" value="P-loop_NTPase"/>
</dbReference>
<dbReference type="InterPro" id="IPR003439">
    <property type="entry name" value="ABC_transporter-like_ATP-bd"/>
</dbReference>
<feature type="domain" description="ABC transporter" evidence="5">
    <location>
        <begin position="3"/>
        <end position="250"/>
    </location>
</feature>
<dbReference type="PATRIC" id="fig|573060.9.peg.4846"/>
<evidence type="ECO:0000256" key="4">
    <source>
        <dbReference type="ARBA" id="ARBA00022840"/>
    </source>
</evidence>
<comment type="caution">
    <text evidence="6">The sequence shown here is derived from an EMBL/GenBank/DDBJ whole genome shotgun (WGS) entry which is preliminary data.</text>
</comment>
<dbReference type="InterPro" id="IPR051120">
    <property type="entry name" value="ABC_AA/LPS_Transport"/>
</dbReference>
<dbReference type="RefSeq" id="WP_005792982.1">
    <property type="nucleotide sequence ID" value="NZ_ACQT01000004.1"/>
</dbReference>
<dbReference type="InterPro" id="IPR003593">
    <property type="entry name" value="AAA+_ATPase"/>
</dbReference>
<gene>
    <name evidence="6" type="ORF">AcdelDRAFT_0336</name>
</gene>
<protein>
    <submittedName>
        <fullName evidence="6">ABC transporter related protein</fullName>
    </submittedName>
</protein>
<dbReference type="GO" id="GO:0005524">
    <property type="term" value="F:ATP binding"/>
    <property type="evidence" value="ECO:0007669"/>
    <property type="project" value="UniProtKB-KW"/>
</dbReference>
<evidence type="ECO:0000313" key="6">
    <source>
        <dbReference type="EMBL" id="EER62059.1"/>
    </source>
</evidence>
<evidence type="ECO:0000256" key="1">
    <source>
        <dbReference type="ARBA" id="ARBA00022448"/>
    </source>
</evidence>
<dbReference type="SMART" id="SM00382">
    <property type="entry name" value="AAA"/>
    <property type="match status" value="1"/>
</dbReference>
<dbReference type="AlphaFoldDB" id="C5T0A6"/>
<keyword evidence="4" id="KW-0067">ATP-binding</keyword>
<dbReference type="Pfam" id="PF00005">
    <property type="entry name" value="ABC_tran"/>
    <property type="match status" value="1"/>
</dbReference>
<dbReference type="Gene3D" id="3.40.50.300">
    <property type="entry name" value="P-loop containing nucleotide triphosphate hydrolases"/>
    <property type="match status" value="1"/>
</dbReference>
<evidence type="ECO:0000256" key="3">
    <source>
        <dbReference type="ARBA" id="ARBA00022741"/>
    </source>
</evidence>
<reference evidence="6 7" key="1">
    <citation type="submission" date="2009-05" db="EMBL/GenBank/DDBJ databases">
        <title>The draft genome of Acidovorax delafieldii 2AN.</title>
        <authorList>
            <consortium name="US DOE Joint Genome Institute (JGI-PGF)"/>
            <person name="Lucas S."/>
            <person name="Copeland A."/>
            <person name="Lapidus A."/>
            <person name="Glavina del Rio T."/>
            <person name="Tice H."/>
            <person name="Bruce D."/>
            <person name="Goodwin L."/>
            <person name="Pitluck S."/>
            <person name="Larimer F."/>
            <person name="Land M.L."/>
            <person name="Hauser L."/>
            <person name="Shelobolina E.S."/>
            <person name="Picardal F."/>
            <person name="Roden E."/>
            <person name="Emerson D."/>
        </authorList>
    </citation>
    <scope>NUCLEOTIDE SEQUENCE [LARGE SCALE GENOMIC DNA]</scope>
    <source>
        <strain evidence="6 7">2AN</strain>
    </source>
</reference>
<evidence type="ECO:0000259" key="5">
    <source>
        <dbReference type="PROSITE" id="PS50893"/>
    </source>
</evidence>
<dbReference type="GO" id="GO:0016887">
    <property type="term" value="F:ATP hydrolysis activity"/>
    <property type="evidence" value="ECO:0007669"/>
    <property type="project" value="InterPro"/>
</dbReference>
<keyword evidence="1" id="KW-0813">Transport</keyword>
<accession>C5T0A6</accession>
<dbReference type="GO" id="GO:0005886">
    <property type="term" value="C:plasma membrane"/>
    <property type="evidence" value="ECO:0007669"/>
    <property type="project" value="TreeGrafter"/>
</dbReference>
<evidence type="ECO:0000313" key="7">
    <source>
        <dbReference type="Proteomes" id="UP000003856"/>
    </source>
</evidence>
<proteinExistence type="predicted"/>
<name>C5T0A6_ACIDE</name>
<organism evidence="6 7">
    <name type="scientific">Acidovorax delafieldii 2AN</name>
    <dbReference type="NCBI Taxonomy" id="573060"/>
    <lineage>
        <taxon>Bacteria</taxon>
        <taxon>Pseudomonadati</taxon>
        <taxon>Pseudomonadota</taxon>
        <taxon>Betaproteobacteria</taxon>
        <taxon>Burkholderiales</taxon>
        <taxon>Comamonadaceae</taxon>
        <taxon>Acidovorax</taxon>
    </lineage>
</organism>
<keyword evidence="2" id="KW-1003">Cell membrane</keyword>